<sequence length="155" mass="16853">MTEKEIFEHLFTIADQSDDTGGVVSSCLVRQGNIMAEGISCNDGKHSEYVLLRQIELSAIPVLPDDIIYTTVEPCGKRTPGGPGEHMGDCTTNLIQAGTRHVVYAAPDPDASAQTRYKFEQAGCSLRQVNDPRIIRQATTLFNSTVNSTLDALPQ</sequence>
<name>A0ABR8H0N1_9CYAN</name>
<protein>
    <recommendedName>
        <fullName evidence="1">CMP/dCMP-type deaminase domain-containing protein</fullName>
    </recommendedName>
</protein>
<dbReference type="Pfam" id="PF00383">
    <property type="entry name" value="dCMP_cyt_deam_1"/>
    <property type="match status" value="1"/>
</dbReference>
<keyword evidence="3" id="KW-1185">Reference proteome</keyword>
<dbReference type="SUPFAM" id="SSF53927">
    <property type="entry name" value="Cytidine deaminase-like"/>
    <property type="match status" value="1"/>
</dbReference>
<dbReference type="RefSeq" id="WP_072022093.1">
    <property type="nucleotide sequence ID" value="NZ_JACJTA010000112.1"/>
</dbReference>
<proteinExistence type="predicted"/>
<gene>
    <name evidence="2" type="ORF">H6G81_31085</name>
</gene>
<dbReference type="EMBL" id="JACJTA010000112">
    <property type="protein sequence ID" value="MBD2608845.1"/>
    <property type="molecule type" value="Genomic_DNA"/>
</dbReference>
<dbReference type="InterPro" id="IPR016193">
    <property type="entry name" value="Cytidine_deaminase-like"/>
</dbReference>
<organism evidence="2 3">
    <name type="scientific">Scytonema hofmannii FACHB-248</name>
    <dbReference type="NCBI Taxonomy" id="1842502"/>
    <lineage>
        <taxon>Bacteria</taxon>
        <taxon>Bacillati</taxon>
        <taxon>Cyanobacteriota</taxon>
        <taxon>Cyanophyceae</taxon>
        <taxon>Nostocales</taxon>
        <taxon>Scytonemataceae</taxon>
        <taxon>Scytonema</taxon>
    </lineage>
</organism>
<evidence type="ECO:0000313" key="2">
    <source>
        <dbReference type="EMBL" id="MBD2608845.1"/>
    </source>
</evidence>
<evidence type="ECO:0000313" key="3">
    <source>
        <dbReference type="Proteomes" id="UP000660380"/>
    </source>
</evidence>
<comment type="caution">
    <text evidence="2">The sequence shown here is derived from an EMBL/GenBank/DDBJ whole genome shotgun (WGS) entry which is preliminary data.</text>
</comment>
<reference evidence="2 3" key="1">
    <citation type="journal article" date="2020" name="ISME J.">
        <title>Comparative genomics reveals insights into cyanobacterial evolution and habitat adaptation.</title>
        <authorList>
            <person name="Chen M.Y."/>
            <person name="Teng W.K."/>
            <person name="Zhao L."/>
            <person name="Hu C.X."/>
            <person name="Zhou Y.K."/>
            <person name="Han B.P."/>
            <person name="Song L.R."/>
            <person name="Shu W.S."/>
        </authorList>
    </citation>
    <scope>NUCLEOTIDE SEQUENCE [LARGE SCALE GENOMIC DNA]</scope>
    <source>
        <strain evidence="2 3">FACHB-248</strain>
    </source>
</reference>
<dbReference type="PROSITE" id="PS51747">
    <property type="entry name" value="CYT_DCMP_DEAMINASES_2"/>
    <property type="match status" value="1"/>
</dbReference>
<dbReference type="Proteomes" id="UP000660380">
    <property type="component" value="Unassembled WGS sequence"/>
</dbReference>
<dbReference type="InterPro" id="IPR002125">
    <property type="entry name" value="CMP_dCMP_dom"/>
</dbReference>
<dbReference type="Gene3D" id="3.40.140.10">
    <property type="entry name" value="Cytidine Deaminase, domain 2"/>
    <property type="match status" value="1"/>
</dbReference>
<evidence type="ECO:0000259" key="1">
    <source>
        <dbReference type="PROSITE" id="PS51747"/>
    </source>
</evidence>
<accession>A0ABR8H0N1</accession>
<feature type="domain" description="CMP/dCMP-type deaminase" evidence="1">
    <location>
        <begin position="1"/>
        <end position="115"/>
    </location>
</feature>